<dbReference type="InterPro" id="IPR029058">
    <property type="entry name" value="AB_hydrolase_fold"/>
</dbReference>
<dbReference type="PANTHER" id="PTHR48081:SF6">
    <property type="entry name" value="PEPTIDASE S9 PROLYL OLIGOPEPTIDASE CATALYTIC DOMAIN-CONTAINING PROTEIN"/>
    <property type="match status" value="1"/>
</dbReference>
<keyword evidence="1" id="KW-0378">Hydrolase</keyword>
<feature type="domain" description="BD-FAE-like" evidence="2">
    <location>
        <begin position="91"/>
        <end position="288"/>
    </location>
</feature>
<dbReference type="InterPro" id="IPR006311">
    <property type="entry name" value="TAT_signal"/>
</dbReference>
<dbReference type="SUPFAM" id="SSF53474">
    <property type="entry name" value="alpha/beta-Hydrolases"/>
    <property type="match status" value="1"/>
</dbReference>
<name>A0A3G9G654_9CAUL</name>
<reference evidence="4" key="1">
    <citation type="journal article" date="2017" name="Biotechnol. Biofuels">
        <title>Evaluation of environmental bacterial communities as a factor affecting the growth of duckweed Lemna minor.</title>
        <authorList>
            <person name="Ishizawa H."/>
            <person name="Kuroda M."/>
            <person name="Morikawa M."/>
            <person name="Ike M."/>
        </authorList>
    </citation>
    <scope>NUCLEOTIDE SEQUENCE [LARGE SCALE GENOMIC DNA]</scope>
    <source>
        <strain evidence="4">M6</strain>
    </source>
</reference>
<protein>
    <submittedName>
        <fullName evidence="3">Esterase/lipase-like protein</fullName>
    </submittedName>
</protein>
<proteinExistence type="predicted"/>
<gene>
    <name evidence="3" type="ORF">EM6_0279</name>
</gene>
<dbReference type="EMBL" id="AP018827">
    <property type="protein sequence ID" value="BBF79709.1"/>
    <property type="molecule type" value="Genomic_DNA"/>
</dbReference>
<dbReference type="RefSeq" id="WP_126419706.1">
    <property type="nucleotide sequence ID" value="NZ_AP018827.1"/>
</dbReference>
<dbReference type="AlphaFoldDB" id="A0A3G9G654"/>
<evidence type="ECO:0000313" key="3">
    <source>
        <dbReference type="EMBL" id="BBF79709.1"/>
    </source>
</evidence>
<dbReference type="Proteomes" id="UP000278756">
    <property type="component" value="Chromosome 1"/>
</dbReference>
<dbReference type="OrthoDB" id="9771666at2"/>
<dbReference type="InterPro" id="IPR049492">
    <property type="entry name" value="BD-FAE-like_dom"/>
</dbReference>
<evidence type="ECO:0000313" key="4">
    <source>
        <dbReference type="Proteomes" id="UP000278756"/>
    </source>
</evidence>
<sequence>MDLDRRTLMTSGLGLGVAATSGALAQAPGGGTELKDLRGTPLPPETTEYVDLWPKGPAGLLKTELSEVVKTAPTPPRRRLVNGVIRPRLAVYRPQKPNGGALLVIPGGGYTYISVDNEGHNVGRVFSAQGLTVFVLYYRLPAEGWAQASDVPLMDAQRAMRLIKARAKDFQIDPARVGVMGFSAGGHLCASLATGYGAPVYAAVDAIDAQDARPYLCAPIYAVISMKPGLTHAGSRSNLIGANASEEITARYSTENHVTPQTPPAFLLHAEDDGAVPVENTLAFRAALKAAGVSVETHLYPKGGHGFGILSPAMPWSDLFLHFARQQGLYSQTNAS</sequence>
<evidence type="ECO:0000256" key="1">
    <source>
        <dbReference type="ARBA" id="ARBA00022801"/>
    </source>
</evidence>
<dbReference type="PANTHER" id="PTHR48081">
    <property type="entry name" value="AB HYDROLASE SUPERFAMILY PROTEIN C4A8.06C"/>
    <property type="match status" value="1"/>
</dbReference>
<dbReference type="GO" id="GO:0016787">
    <property type="term" value="F:hydrolase activity"/>
    <property type="evidence" value="ECO:0007669"/>
    <property type="project" value="UniProtKB-KW"/>
</dbReference>
<dbReference type="PROSITE" id="PS51318">
    <property type="entry name" value="TAT"/>
    <property type="match status" value="1"/>
</dbReference>
<organism evidence="3 4">
    <name type="scientific">Asticcacaulis excentricus</name>
    <dbReference type="NCBI Taxonomy" id="78587"/>
    <lineage>
        <taxon>Bacteria</taxon>
        <taxon>Pseudomonadati</taxon>
        <taxon>Pseudomonadota</taxon>
        <taxon>Alphaproteobacteria</taxon>
        <taxon>Caulobacterales</taxon>
        <taxon>Caulobacteraceae</taxon>
        <taxon>Asticcacaulis</taxon>
    </lineage>
</organism>
<dbReference type="Pfam" id="PF20434">
    <property type="entry name" value="BD-FAE"/>
    <property type="match status" value="1"/>
</dbReference>
<dbReference type="InterPro" id="IPR050300">
    <property type="entry name" value="GDXG_lipolytic_enzyme"/>
</dbReference>
<reference evidence="4" key="2">
    <citation type="journal article" date="2017" name="Plant Physiol. Biochem.">
        <title>Differential oxidative and antioxidative response of duckweed Lemna minor toward plant growth promoting/inhibiting bacteria.</title>
        <authorList>
            <person name="Ishizawa H."/>
            <person name="Kuroda M."/>
            <person name="Morikawa M."/>
            <person name="Ike M."/>
        </authorList>
    </citation>
    <scope>NUCLEOTIDE SEQUENCE [LARGE SCALE GENOMIC DNA]</scope>
    <source>
        <strain evidence="4">M6</strain>
    </source>
</reference>
<evidence type="ECO:0000259" key="2">
    <source>
        <dbReference type="Pfam" id="PF20434"/>
    </source>
</evidence>
<accession>A0A3G9G654</accession>
<dbReference type="Gene3D" id="3.40.50.1820">
    <property type="entry name" value="alpha/beta hydrolase"/>
    <property type="match status" value="1"/>
</dbReference>